<protein>
    <recommendedName>
        <fullName evidence="1">Methyltransferase domain-containing protein</fullName>
    </recommendedName>
</protein>
<sequence>MLRGDRRTDQGRRPSRGGVRVRVQQWAFGGLYGPGARWYDRFTRWLFLGEWQRWQEIVLSDLPGRGLVVEVGCGTGRLASVASSAARPWLATDRSPSMLAAARKRGRPAGPWFVRADAARLPLATGTAIAIVSTFPSRYIVRPEVGAELARVLAPGAGLVVVLSAELAASGLRRRLRRWALRRFYGGSSNLEATFAVPGFAGNVTTERSRWGTATVYRGGPA</sequence>
<feature type="domain" description="Methyltransferase" evidence="1">
    <location>
        <begin position="68"/>
        <end position="156"/>
    </location>
</feature>
<dbReference type="PANTHER" id="PTHR43591:SF97">
    <property type="entry name" value="CLASS I SAM-DEPENDENT METHYLTRANSFERASE"/>
    <property type="match status" value="1"/>
</dbReference>
<dbReference type="InterPro" id="IPR041698">
    <property type="entry name" value="Methyltransf_25"/>
</dbReference>
<dbReference type="AlphaFoldDB" id="A0A6J4UG02"/>
<dbReference type="Gene3D" id="3.40.50.150">
    <property type="entry name" value="Vaccinia Virus protein VP39"/>
    <property type="match status" value="1"/>
</dbReference>
<name>A0A6J4UG02_9BACT</name>
<dbReference type="Pfam" id="PF13649">
    <property type="entry name" value="Methyltransf_25"/>
    <property type="match status" value="1"/>
</dbReference>
<organism evidence="2">
    <name type="scientific">uncultured Thermomicrobiales bacterium</name>
    <dbReference type="NCBI Taxonomy" id="1645740"/>
    <lineage>
        <taxon>Bacteria</taxon>
        <taxon>Pseudomonadati</taxon>
        <taxon>Thermomicrobiota</taxon>
        <taxon>Thermomicrobia</taxon>
        <taxon>Thermomicrobiales</taxon>
        <taxon>environmental samples</taxon>
    </lineage>
</organism>
<dbReference type="GO" id="GO:0008168">
    <property type="term" value="F:methyltransferase activity"/>
    <property type="evidence" value="ECO:0007669"/>
    <property type="project" value="TreeGrafter"/>
</dbReference>
<dbReference type="CDD" id="cd02440">
    <property type="entry name" value="AdoMet_MTases"/>
    <property type="match status" value="1"/>
</dbReference>
<dbReference type="SUPFAM" id="SSF53335">
    <property type="entry name" value="S-adenosyl-L-methionine-dependent methyltransferases"/>
    <property type="match status" value="1"/>
</dbReference>
<accession>A0A6J4UG02</accession>
<gene>
    <name evidence="2" type="ORF">AVDCRST_MAG49-1466</name>
</gene>
<evidence type="ECO:0000259" key="1">
    <source>
        <dbReference type="Pfam" id="PF13649"/>
    </source>
</evidence>
<dbReference type="PANTHER" id="PTHR43591">
    <property type="entry name" value="METHYLTRANSFERASE"/>
    <property type="match status" value="1"/>
</dbReference>
<dbReference type="InterPro" id="IPR029063">
    <property type="entry name" value="SAM-dependent_MTases_sf"/>
</dbReference>
<reference evidence="2" key="1">
    <citation type="submission" date="2020-02" db="EMBL/GenBank/DDBJ databases">
        <authorList>
            <person name="Meier V. D."/>
        </authorList>
    </citation>
    <scope>NUCLEOTIDE SEQUENCE</scope>
    <source>
        <strain evidence="2">AVDCRST_MAG49</strain>
    </source>
</reference>
<evidence type="ECO:0000313" key="2">
    <source>
        <dbReference type="EMBL" id="CAA9547054.1"/>
    </source>
</evidence>
<dbReference type="EMBL" id="CADCWG010000086">
    <property type="protein sequence ID" value="CAA9547054.1"/>
    <property type="molecule type" value="Genomic_DNA"/>
</dbReference>
<proteinExistence type="predicted"/>